<dbReference type="RefSeq" id="WP_048599322.1">
    <property type="nucleotide sequence ID" value="NZ_CVPC01000010.1"/>
</dbReference>
<dbReference type="Gene3D" id="1.10.1200.10">
    <property type="entry name" value="ACP-like"/>
    <property type="match status" value="1"/>
</dbReference>
<dbReference type="InterPro" id="IPR009081">
    <property type="entry name" value="PP-bd_ACP"/>
</dbReference>
<dbReference type="PROSITE" id="PS50075">
    <property type="entry name" value="CARRIER"/>
    <property type="match status" value="1"/>
</dbReference>
<sequence length="637" mass="71048">MLSRSRIAMRALDQLDAVRPTFMTAVPSIYLLLLKRIAETGWSPDGCSIRALFCGSDAINRETIEAVESAFQAPLRQWYGMGEVSPMLAFCPLPPADIPSNAVGKVVPPWDVQIMGEDGKQVSVNVEGEIVATGGLVHPRLETEAQKGNPSIVGDWYHTRDLGYLDGDGFLYVTGRVDDRINRGGKKVYPKEIENAFLTHQAVAQAVVFGVPDELYGERIGALVVLAHDHTETEDKLRAYVSARVADYKMPEYIKIVENIPLNQMGKISRKTLAGELEIDNVMAQRRLARSHVKPATKTEKQLMSIFEELFEKVNISTTDDFFALGGDSLSSLKLLLAIEETFAIKTTPAELFHQPTVQALAALIEDRRTYEPMHPAPQEDPQIKEALVPIKKGGDSVPLFLVLAGMNPPSAYLSLSRHLAPERPVYALRPLSKKDVPILQTRIDDIVSHYIERILDVWPGGPFLVGGFCDGGIFAFELAQRLQEMGHEVIFVGLIDTIDYEAKRRDDAEDIRVVEGRRRHLRYCRILEKGQEPSKRLSSKIDVEMVLRLAKEGYSPKVFDGQLTLFRALDEAKWDIPQRVKIDDPNFGWQRRSTKGLDVHDIPGTHLGILRKPHVEKLGALMETSITAALKTYGAS</sequence>
<dbReference type="InterPro" id="IPR045851">
    <property type="entry name" value="AMP-bd_C_sf"/>
</dbReference>
<dbReference type="SUPFAM" id="SSF56801">
    <property type="entry name" value="Acetyl-CoA synthetase-like"/>
    <property type="match status" value="1"/>
</dbReference>
<protein>
    <submittedName>
        <fullName evidence="4">Chondramide synthase cmdD</fullName>
    </submittedName>
</protein>
<comment type="similarity">
    <text evidence="1">Belongs to the ATP-dependent AMP-binding enzyme family.</text>
</comment>
<dbReference type="GO" id="GO:0031956">
    <property type="term" value="F:medium-chain fatty acid-CoA ligase activity"/>
    <property type="evidence" value="ECO:0007669"/>
    <property type="project" value="TreeGrafter"/>
</dbReference>
<name>A0A0U1NMH9_9RHOB</name>
<dbReference type="Gene3D" id="3.40.50.1820">
    <property type="entry name" value="alpha/beta hydrolase"/>
    <property type="match status" value="1"/>
</dbReference>
<feature type="domain" description="Carrier" evidence="3">
    <location>
        <begin position="294"/>
        <end position="369"/>
    </location>
</feature>
<dbReference type="InterPro" id="IPR001031">
    <property type="entry name" value="Thioesterase"/>
</dbReference>
<dbReference type="Pfam" id="PF00975">
    <property type="entry name" value="Thioesterase"/>
    <property type="match status" value="1"/>
</dbReference>
<keyword evidence="5" id="KW-1185">Reference proteome</keyword>
<dbReference type="SUPFAM" id="SSF53474">
    <property type="entry name" value="alpha/beta-Hydrolases"/>
    <property type="match status" value="1"/>
</dbReference>
<proteinExistence type="inferred from homology"/>
<dbReference type="Pfam" id="PF00550">
    <property type="entry name" value="PP-binding"/>
    <property type="match status" value="1"/>
</dbReference>
<evidence type="ECO:0000256" key="1">
    <source>
        <dbReference type="ARBA" id="ARBA00006432"/>
    </source>
</evidence>
<dbReference type="AlphaFoldDB" id="A0A0U1NMH9"/>
<dbReference type="Proteomes" id="UP000048949">
    <property type="component" value="Unassembled WGS sequence"/>
</dbReference>
<dbReference type="InterPro" id="IPR000873">
    <property type="entry name" value="AMP-dep_synth/lig_dom"/>
</dbReference>
<dbReference type="SUPFAM" id="SSF47336">
    <property type="entry name" value="ACP-like"/>
    <property type="match status" value="1"/>
</dbReference>
<dbReference type="InterPro" id="IPR029058">
    <property type="entry name" value="AB_hydrolase_fold"/>
</dbReference>
<evidence type="ECO:0000259" key="3">
    <source>
        <dbReference type="PROSITE" id="PS50075"/>
    </source>
</evidence>
<evidence type="ECO:0000313" key="5">
    <source>
        <dbReference type="Proteomes" id="UP000048949"/>
    </source>
</evidence>
<dbReference type="CDD" id="cd04433">
    <property type="entry name" value="AFD_class_I"/>
    <property type="match status" value="1"/>
</dbReference>
<gene>
    <name evidence="4" type="primary">cmdD</name>
    <name evidence="4" type="ORF">NIG5292_01958</name>
</gene>
<dbReference type="OrthoDB" id="9803968at2"/>
<dbReference type="InterPro" id="IPR025110">
    <property type="entry name" value="AMP-bd_C"/>
</dbReference>
<dbReference type="GO" id="GO:0006631">
    <property type="term" value="P:fatty acid metabolic process"/>
    <property type="evidence" value="ECO:0007669"/>
    <property type="project" value="TreeGrafter"/>
</dbReference>
<evidence type="ECO:0000256" key="2">
    <source>
        <dbReference type="ARBA" id="ARBA00022598"/>
    </source>
</evidence>
<organism evidence="4 5">
    <name type="scientific">Nereida ignava</name>
    <dbReference type="NCBI Taxonomy" id="282199"/>
    <lineage>
        <taxon>Bacteria</taxon>
        <taxon>Pseudomonadati</taxon>
        <taxon>Pseudomonadota</taxon>
        <taxon>Alphaproteobacteria</taxon>
        <taxon>Rhodobacterales</taxon>
        <taxon>Roseobacteraceae</taxon>
        <taxon>Nereida</taxon>
    </lineage>
</organism>
<dbReference type="Gene3D" id="3.40.50.12780">
    <property type="entry name" value="N-terminal domain of ligase-like"/>
    <property type="match status" value="1"/>
</dbReference>
<dbReference type="PANTHER" id="PTHR43201">
    <property type="entry name" value="ACYL-COA SYNTHETASE"/>
    <property type="match status" value="1"/>
</dbReference>
<dbReference type="InterPro" id="IPR036736">
    <property type="entry name" value="ACP-like_sf"/>
</dbReference>
<dbReference type="PANTHER" id="PTHR43201:SF5">
    <property type="entry name" value="MEDIUM-CHAIN ACYL-COA LIGASE ACSF2, MITOCHONDRIAL"/>
    <property type="match status" value="1"/>
</dbReference>
<dbReference type="EMBL" id="CVQV01000010">
    <property type="protein sequence ID" value="CRK75902.1"/>
    <property type="molecule type" value="Genomic_DNA"/>
</dbReference>
<dbReference type="Gene3D" id="3.30.300.30">
    <property type="match status" value="1"/>
</dbReference>
<dbReference type="Pfam" id="PF13193">
    <property type="entry name" value="AMP-binding_C"/>
    <property type="match status" value="1"/>
</dbReference>
<keyword evidence="2" id="KW-0436">Ligase</keyword>
<dbReference type="Pfam" id="PF00501">
    <property type="entry name" value="AMP-binding"/>
    <property type="match status" value="1"/>
</dbReference>
<evidence type="ECO:0000313" key="4">
    <source>
        <dbReference type="EMBL" id="CRK75902.1"/>
    </source>
</evidence>
<dbReference type="STRING" id="282199.GCA_001049735_01957"/>
<dbReference type="InterPro" id="IPR042099">
    <property type="entry name" value="ANL_N_sf"/>
</dbReference>
<accession>A0A0U1NMH9</accession>
<reference evidence="4 5" key="1">
    <citation type="submission" date="2015-04" db="EMBL/GenBank/DDBJ databases">
        <authorList>
            <person name="Syromyatnikov M.Y."/>
            <person name="Popov V.N."/>
        </authorList>
    </citation>
    <scope>NUCLEOTIDE SEQUENCE [LARGE SCALE GENOMIC DNA]</scope>
    <source>
        <strain evidence="4 5">CECT 5292</strain>
    </source>
</reference>